<gene>
    <name evidence="2" type="ORF">TPR58_19640</name>
</gene>
<dbReference type="Proteomes" id="UP001427805">
    <property type="component" value="Unassembled WGS sequence"/>
</dbReference>
<accession>A0ABV0BGC4</accession>
<keyword evidence="3" id="KW-1185">Reference proteome</keyword>
<comment type="caution">
    <text evidence="2">The sequence shown here is derived from an EMBL/GenBank/DDBJ whole genome shotgun (WGS) entry which is preliminary data.</text>
</comment>
<dbReference type="SUPFAM" id="SSF50249">
    <property type="entry name" value="Nucleic acid-binding proteins"/>
    <property type="match status" value="1"/>
</dbReference>
<sequence length="460" mass="49395">MKTLVDPANALVRGLSAIRTEFHVPQGFAPEILAAADAAAARVPDAHADRTALPFVTLDPASSTDLDQAFTIEAAGSDLLLHYAIADIGWFVRDGDPVDIEAWERGTTLYLPDGKAPLYPPVLSQGAASLLPDGPRPAIIFTVRVAPDGGVRLDGAERALIRSRAKLAYDSVTEAELPPGFAELSRRIAEAEAARGAARVDPPEQEVERLAEGGYTLRFRPRLQSEEQNSALSLATNMAVADAMIAHHTGLFRVMGRPSPKSVDRLRHEAGALGIDWPADQPLESLERSLDPADARHAAFMLAIRRAGDGASYMPWREDQAPWHSAVAAAYAHATAPLRRLADRYVVETVLAIANGRPVPDAAQAAFAKLPRVMARADARSGQIERAVIDLAEAVMLQGREGERFEAVVTDVDPRGARIRLCGQPIVARIAATDVGPGDRLTLRLSEADPGRRTLTFDTA</sequence>
<name>A0ABV0BGC4_9SPHN</name>
<dbReference type="Pfam" id="PF00773">
    <property type="entry name" value="RNB"/>
    <property type="match status" value="1"/>
</dbReference>
<feature type="domain" description="RNB" evidence="1">
    <location>
        <begin position="47"/>
        <end position="356"/>
    </location>
</feature>
<proteinExistence type="predicted"/>
<reference evidence="2 3" key="1">
    <citation type="submission" date="2024-05" db="EMBL/GenBank/DDBJ databases">
        <title>Sphingomonas sp. HF-S3 16S ribosomal RNA gene Genome sequencing and assembly.</title>
        <authorList>
            <person name="Lee H."/>
        </authorList>
    </citation>
    <scope>NUCLEOTIDE SEQUENCE [LARGE SCALE GENOMIC DNA]</scope>
    <source>
        <strain evidence="2 3">HF-S3</strain>
    </source>
</reference>
<evidence type="ECO:0000313" key="2">
    <source>
        <dbReference type="EMBL" id="MEN3749397.1"/>
    </source>
</evidence>
<dbReference type="EMBL" id="JBDIZK010000013">
    <property type="protein sequence ID" value="MEN3749397.1"/>
    <property type="molecule type" value="Genomic_DNA"/>
</dbReference>
<evidence type="ECO:0000313" key="3">
    <source>
        <dbReference type="Proteomes" id="UP001427805"/>
    </source>
</evidence>
<dbReference type="SMART" id="SM00955">
    <property type="entry name" value="RNB"/>
    <property type="match status" value="1"/>
</dbReference>
<dbReference type="InterPro" id="IPR001900">
    <property type="entry name" value="RNase_II/R"/>
</dbReference>
<dbReference type="RefSeq" id="WP_346248440.1">
    <property type="nucleotide sequence ID" value="NZ_JBDIZK010000013.1"/>
</dbReference>
<dbReference type="InterPro" id="IPR050180">
    <property type="entry name" value="RNR_Ribonuclease"/>
</dbReference>
<protein>
    <submittedName>
        <fullName evidence="2">RNB domain-containing ribonuclease</fullName>
    </submittedName>
</protein>
<dbReference type="InterPro" id="IPR012340">
    <property type="entry name" value="NA-bd_OB-fold"/>
</dbReference>
<dbReference type="InterPro" id="IPR040596">
    <property type="entry name" value="RNase_II_C_S1"/>
</dbReference>
<dbReference type="PANTHER" id="PTHR23355">
    <property type="entry name" value="RIBONUCLEASE"/>
    <property type="match status" value="1"/>
</dbReference>
<evidence type="ECO:0000259" key="1">
    <source>
        <dbReference type="SMART" id="SM00955"/>
    </source>
</evidence>
<dbReference type="PANTHER" id="PTHR23355:SF9">
    <property type="entry name" value="DIS3-LIKE EXONUCLEASE 2"/>
    <property type="match status" value="1"/>
</dbReference>
<dbReference type="Pfam" id="PF18614">
    <property type="entry name" value="RNase_II_C_S1"/>
    <property type="match status" value="1"/>
</dbReference>
<organism evidence="2 3">
    <name type="scientific">Sphingomonas rustica</name>
    <dbReference type="NCBI Taxonomy" id="3103142"/>
    <lineage>
        <taxon>Bacteria</taxon>
        <taxon>Pseudomonadati</taxon>
        <taxon>Pseudomonadota</taxon>
        <taxon>Alphaproteobacteria</taxon>
        <taxon>Sphingomonadales</taxon>
        <taxon>Sphingomonadaceae</taxon>
        <taxon>Sphingomonas</taxon>
    </lineage>
</organism>